<feature type="region of interest" description="Disordered" evidence="2">
    <location>
        <begin position="139"/>
        <end position="224"/>
    </location>
</feature>
<organism evidence="3 4">
    <name type="scientific">Zalerion maritima</name>
    <dbReference type="NCBI Taxonomy" id="339359"/>
    <lineage>
        <taxon>Eukaryota</taxon>
        <taxon>Fungi</taxon>
        <taxon>Dikarya</taxon>
        <taxon>Ascomycota</taxon>
        <taxon>Pezizomycotina</taxon>
        <taxon>Sordariomycetes</taxon>
        <taxon>Lulworthiomycetidae</taxon>
        <taxon>Lulworthiales</taxon>
        <taxon>Lulworthiaceae</taxon>
        <taxon>Zalerion</taxon>
    </lineage>
</organism>
<feature type="region of interest" description="Disordered" evidence="2">
    <location>
        <begin position="1"/>
        <end position="126"/>
    </location>
</feature>
<dbReference type="GO" id="GO:0007039">
    <property type="term" value="P:protein catabolic process in the vacuole"/>
    <property type="evidence" value="ECO:0007669"/>
    <property type="project" value="TreeGrafter"/>
</dbReference>
<evidence type="ECO:0000256" key="2">
    <source>
        <dbReference type="SAM" id="MobiDB-lite"/>
    </source>
</evidence>
<evidence type="ECO:0000313" key="4">
    <source>
        <dbReference type="Proteomes" id="UP001201980"/>
    </source>
</evidence>
<accession>A0AAD5WUR8</accession>
<dbReference type="GO" id="GO:0006623">
    <property type="term" value="P:protein targeting to vacuole"/>
    <property type="evidence" value="ECO:0007669"/>
    <property type="project" value="TreeGrafter"/>
</dbReference>
<feature type="compositionally biased region" description="Basic and acidic residues" evidence="2">
    <location>
        <begin position="180"/>
        <end position="194"/>
    </location>
</feature>
<feature type="compositionally biased region" description="Low complexity" evidence="2">
    <location>
        <begin position="14"/>
        <end position="35"/>
    </location>
</feature>
<dbReference type="GO" id="GO:0045721">
    <property type="term" value="P:negative regulation of gluconeogenesis"/>
    <property type="evidence" value="ECO:0007669"/>
    <property type="project" value="TreeGrafter"/>
</dbReference>
<feature type="compositionally biased region" description="Polar residues" evidence="2">
    <location>
        <begin position="156"/>
        <end position="174"/>
    </location>
</feature>
<comment type="caution">
    <text evidence="3">The sequence shown here is derived from an EMBL/GenBank/DDBJ whole genome shotgun (WGS) entry which is preliminary data.</text>
</comment>
<feature type="compositionally biased region" description="Polar residues" evidence="2">
    <location>
        <begin position="1"/>
        <end position="13"/>
    </location>
</feature>
<dbReference type="InterPro" id="IPR018618">
    <property type="entry name" value="GID4/10-like"/>
</dbReference>
<feature type="compositionally biased region" description="Polar residues" evidence="2">
    <location>
        <begin position="65"/>
        <end position="75"/>
    </location>
</feature>
<name>A0AAD5WUR8_9PEZI</name>
<dbReference type="PANTHER" id="PTHR14534">
    <property type="entry name" value="VACUOLAR IMPORT AND DEGRADATION PROTEIN 24"/>
    <property type="match status" value="1"/>
</dbReference>
<dbReference type="EMBL" id="JAKWBI020000106">
    <property type="protein sequence ID" value="KAJ2902681.1"/>
    <property type="molecule type" value="Genomic_DNA"/>
</dbReference>
<dbReference type="Proteomes" id="UP001201980">
    <property type="component" value="Unassembled WGS sequence"/>
</dbReference>
<comment type="similarity">
    <text evidence="1">Belongs to the GID4/VID24 family.</text>
</comment>
<dbReference type="GO" id="GO:0005773">
    <property type="term" value="C:vacuole"/>
    <property type="evidence" value="ECO:0007669"/>
    <property type="project" value="GOC"/>
</dbReference>
<dbReference type="PANTHER" id="PTHR14534:SF3">
    <property type="entry name" value="GID COMPLEX SUBUNIT 4 HOMOLOG"/>
    <property type="match status" value="1"/>
</dbReference>
<dbReference type="AlphaFoldDB" id="A0AAD5WUR8"/>
<proteinExistence type="inferred from homology"/>
<reference evidence="3" key="1">
    <citation type="submission" date="2022-07" db="EMBL/GenBank/DDBJ databases">
        <title>Draft genome sequence of Zalerion maritima ATCC 34329, a (micro)plastics degrading marine fungus.</title>
        <authorList>
            <person name="Paco A."/>
            <person name="Goncalves M.F.M."/>
            <person name="Rocha-Santos T.A.P."/>
            <person name="Alves A."/>
        </authorList>
    </citation>
    <scope>NUCLEOTIDE SEQUENCE</scope>
    <source>
        <strain evidence="3">ATCC 34329</strain>
    </source>
</reference>
<protein>
    <submittedName>
        <fullName evidence="3">Vacuolar import and degradation protein</fullName>
    </submittedName>
</protein>
<dbReference type="GO" id="GO:0034657">
    <property type="term" value="C:GID complex"/>
    <property type="evidence" value="ECO:0007669"/>
    <property type="project" value="TreeGrafter"/>
</dbReference>
<gene>
    <name evidence="3" type="ORF">MKZ38_000266</name>
</gene>
<dbReference type="Pfam" id="PF09783">
    <property type="entry name" value="Vac_ImportDeg"/>
    <property type="match status" value="1"/>
</dbReference>
<feature type="compositionally biased region" description="Polar residues" evidence="2">
    <location>
        <begin position="108"/>
        <end position="122"/>
    </location>
</feature>
<evidence type="ECO:0000256" key="1">
    <source>
        <dbReference type="ARBA" id="ARBA00061469"/>
    </source>
</evidence>
<evidence type="ECO:0000313" key="3">
    <source>
        <dbReference type="EMBL" id="KAJ2902681.1"/>
    </source>
</evidence>
<feature type="compositionally biased region" description="Low complexity" evidence="2">
    <location>
        <begin position="140"/>
        <end position="152"/>
    </location>
</feature>
<sequence length="468" mass="52520">MPTPSSTTRSNLDQQPHSRQSQSQQPQPSSPLSCPEDYHHQPSQPELPRQIASSSVLNVDDDTPNLDSTLSSPASHASGAAFRYDPDPDGPPNLTRIPPLLLPEMPSDASNIRSPSYASYTPISPPDAIRYVVGRSLDTSASASRSTTMSPRPHSRGNSTGSASGESNAATSPTADEDDEHKPMDAEDYEPRASERRHRTTSHWARSNSRVDGGRTSDDGHLEDDEDLIMDTDWSEYSSQSPALSHGFTGMRVVPSSPSTFLRPGSRFRGRQTSERSVYKIDVEIKHVDMRESFLCGYLHIEGLTRDNPSICTYFEGEIIGPKYGFLTRHQSWGADKVTDLSHWRKFTSFMPYWRKYKKGMPMEGVDFAQKENIFMRWKEQFLMPDHRKSSIPGASYEGFYYICFNQVRGDVKGIYFHHKSERVASLSESQQVQCDRVPMMRVDYDVDGNDTQNAIFRVGLKSAALTM</sequence>
<keyword evidence="4" id="KW-1185">Reference proteome</keyword>
<dbReference type="GO" id="GO:0043161">
    <property type="term" value="P:proteasome-mediated ubiquitin-dependent protein catabolic process"/>
    <property type="evidence" value="ECO:0007669"/>
    <property type="project" value="TreeGrafter"/>
</dbReference>